<dbReference type="EMBL" id="JAUSUY010000025">
    <property type="protein sequence ID" value="MDT3428670.1"/>
    <property type="molecule type" value="Genomic_DNA"/>
</dbReference>
<comment type="caution">
    <text evidence="1">The sequence shown here is derived from an EMBL/GenBank/DDBJ whole genome shotgun (WGS) entry which is preliminary data.</text>
</comment>
<proteinExistence type="predicted"/>
<name>A0ABU3HG67_9BACL</name>
<reference evidence="1 2" key="1">
    <citation type="submission" date="2023-07" db="EMBL/GenBank/DDBJ databases">
        <title>Genomic Encyclopedia of Type Strains, Phase IV (KMG-IV): sequencing the most valuable type-strain genomes for metagenomic binning, comparative biology and taxonomic classification.</title>
        <authorList>
            <person name="Goeker M."/>
        </authorList>
    </citation>
    <scope>NUCLEOTIDE SEQUENCE [LARGE SCALE GENOMIC DNA]</scope>
    <source>
        <strain evidence="1 2">T98</strain>
    </source>
</reference>
<dbReference type="Pfam" id="PF12686">
    <property type="entry name" value="DUF3800"/>
    <property type="match status" value="1"/>
</dbReference>
<dbReference type="Proteomes" id="UP001248709">
    <property type="component" value="Unassembled WGS sequence"/>
</dbReference>
<keyword evidence="2" id="KW-1185">Reference proteome</keyword>
<evidence type="ECO:0000313" key="1">
    <source>
        <dbReference type="EMBL" id="MDT3428670.1"/>
    </source>
</evidence>
<protein>
    <recommendedName>
        <fullName evidence="3">DUF3800 domain-containing protein</fullName>
    </recommendedName>
</protein>
<evidence type="ECO:0000313" key="2">
    <source>
        <dbReference type="Proteomes" id="UP001248709"/>
    </source>
</evidence>
<organism evidence="1 2">
    <name type="scientific">Paenibacillus forsythiae</name>
    <dbReference type="NCBI Taxonomy" id="365616"/>
    <lineage>
        <taxon>Bacteria</taxon>
        <taxon>Bacillati</taxon>
        <taxon>Bacillota</taxon>
        <taxon>Bacilli</taxon>
        <taxon>Bacillales</taxon>
        <taxon>Paenibacillaceae</taxon>
        <taxon>Paenibacillus</taxon>
    </lineage>
</organism>
<gene>
    <name evidence="1" type="ORF">J2Z22_004263</name>
</gene>
<evidence type="ECO:0008006" key="3">
    <source>
        <dbReference type="Google" id="ProtNLM"/>
    </source>
</evidence>
<accession>A0ABU3HG67</accession>
<dbReference type="RefSeq" id="WP_232238812.1">
    <property type="nucleotide sequence ID" value="NZ_JAUSUY010000025.1"/>
</dbReference>
<dbReference type="InterPro" id="IPR024524">
    <property type="entry name" value="DUF3800"/>
</dbReference>
<sequence length="259" mass="30065">MKAGAMVTLYGFYTDESGNNGFGDMRNQPVLCYAGILVPIHYQVFLHNEVQKLKDNLEKDIKSKIHGIPTEQFSNIDFFKKFEIHGKAFIDGEDFYYNLPDLERFKVVDDLLSLVQVTDVKIVAALVNKHLYQANTGVTNHNRMHIHAYTELVKCISTELKQSDSHAFVICDDGKPSEINNFCDALRNPTNNRVYPDLQVKLSHDKNCNLIQLADMINFITSVHFRNVYGFPPRKRHQTNIIDFYLRHLDHKIIKWEYK</sequence>